<dbReference type="InterPro" id="IPR029033">
    <property type="entry name" value="His_PPase_superfam"/>
</dbReference>
<dbReference type="Proteomes" id="UP000077786">
    <property type="component" value="Unassembled WGS sequence"/>
</dbReference>
<protein>
    <submittedName>
        <fullName evidence="1">Bifunctional RNase H/acid phosphatase</fullName>
    </submittedName>
</protein>
<reference evidence="1 2" key="1">
    <citation type="submission" date="2016-03" db="EMBL/GenBank/DDBJ databases">
        <title>Draft genome sequence of Gluconobacter cerinus strain CECT 9110.</title>
        <authorList>
            <person name="Sainz F."/>
            <person name="Mas A."/>
            <person name="Torija M.J."/>
        </authorList>
    </citation>
    <scope>NUCLEOTIDE SEQUENCE [LARGE SCALE GENOMIC DNA]</scope>
    <source>
        <strain evidence="1 2">CECT 9110</strain>
    </source>
</reference>
<dbReference type="Pfam" id="PF00300">
    <property type="entry name" value="His_Phos_1"/>
    <property type="match status" value="1"/>
</dbReference>
<sequence>MKLFCFALPSLPSSKRSIFPKADELRDVASTELAFWPKSLPILTGRAADVAWLEAYSECVVTVDERLRSRDYGGWCGQNLKALSSGSLSQWMTDPDFSPPSGESQTGAYARLAKWLSDIRDAEKSVILGVDADVVRGLVLLAMGLNAEAAGKLDILPQSWNVLSFYRTWRVQALSVPDNRITSEIIFGSESDR</sequence>
<evidence type="ECO:0000313" key="1">
    <source>
        <dbReference type="EMBL" id="OAJ67649.1"/>
    </source>
</evidence>
<accession>A0A1B6VK92</accession>
<dbReference type="InterPro" id="IPR013078">
    <property type="entry name" value="His_Pase_superF_clade-1"/>
</dbReference>
<dbReference type="SUPFAM" id="SSF53254">
    <property type="entry name" value="Phosphoglycerate mutase-like"/>
    <property type="match status" value="1"/>
</dbReference>
<dbReference type="EMBL" id="LUTU01000007">
    <property type="protein sequence ID" value="OAJ67649.1"/>
    <property type="molecule type" value="Genomic_DNA"/>
</dbReference>
<gene>
    <name evidence="1" type="ORF">A0123_01691</name>
</gene>
<dbReference type="RefSeq" id="WP_064274455.1">
    <property type="nucleotide sequence ID" value="NZ_LUTU01000007.1"/>
</dbReference>
<proteinExistence type="predicted"/>
<evidence type="ECO:0000313" key="2">
    <source>
        <dbReference type="Proteomes" id="UP000077786"/>
    </source>
</evidence>
<dbReference type="AlphaFoldDB" id="A0A1B6VK92"/>
<comment type="caution">
    <text evidence="1">The sequence shown here is derived from an EMBL/GenBank/DDBJ whole genome shotgun (WGS) entry which is preliminary data.</text>
</comment>
<dbReference type="OrthoDB" id="7502553at2"/>
<dbReference type="PATRIC" id="fig|38307.3.peg.1744"/>
<name>A0A1B6VK92_9PROT</name>
<organism evidence="1 2">
    <name type="scientific">Gluconobacter cerinus</name>
    <dbReference type="NCBI Taxonomy" id="38307"/>
    <lineage>
        <taxon>Bacteria</taxon>
        <taxon>Pseudomonadati</taxon>
        <taxon>Pseudomonadota</taxon>
        <taxon>Alphaproteobacteria</taxon>
        <taxon>Acetobacterales</taxon>
        <taxon>Acetobacteraceae</taxon>
        <taxon>Gluconobacter</taxon>
    </lineage>
</organism>
<dbReference type="Gene3D" id="3.40.50.1240">
    <property type="entry name" value="Phosphoglycerate mutase-like"/>
    <property type="match status" value="1"/>
</dbReference>